<name>D4HVS7_ERWAC</name>
<sequence length="30" mass="3278">MSVSVCHSDKSGRDSSTDNNQCKPDIHCIL</sequence>
<proteinExistence type="predicted"/>
<accession>D4HVS7</accession>
<dbReference type="Proteomes" id="UP000001841">
    <property type="component" value="Chromosome"/>
</dbReference>
<dbReference type="KEGG" id="eam:EAMY_0584"/>
<feature type="compositionally biased region" description="Basic and acidic residues" evidence="1">
    <location>
        <begin position="7"/>
        <end position="16"/>
    </location>
</feature>
<feature type="region of interest" description="Disordered" evidence="1">
    <location>
        <begin position="1"/>
        <end position="20"/>
    </location>
</feature>
<evidence type="ECO:0000256" key="1">
    <source>
        <dbReference type="SAM" id="MobiDB-lite"/>
    </source>
</evidence>
<dbReference type="EMBL" id="FN434113">
    <property type="protein sequence ID" value="CBA19534.1"/>
    <property type="molecule type" value="Genomic_DNA"/>
</dbReference>
<evidence type="ECO:0000313" key="2">
    <source>
        <dbReference type="EMBL" id="CBA19534.1"/>
    </source>
</evidence>
<dbReference type="HOGENOM" id="CLU_3403428_0_0_6"/>
<gene>
    <name evidence="2" type="ordered locus">EAMY_0584</name>
</gene>
<dbReference type="STRING" id="665029.EAMY_0584"/>
<organism evidence="2 3">
    <name type="scientific">Erwinia amylovora (strain CFBP1430)</name>
    <dbReference type="NCBI Taxonomy" id="665029"/>
    <lineage>
        <taxon>Bacteria</taxon>
        <taxon>Pseudomonadati</taxon>
        <taxon>Pseudomonadota</taxon>
        <taxon>Gammaproteobacteria</taxon>
        <taxon>Enterobacterales</taxon>
        <taxon>Erwiniaceae</taxon>
        <taxon>Erwinia</taxon>
    </lineage>
</organism>
<reference evidence="2 3" key="1">
    <citation type="journal article" date="2010" name="Mol. Plant Microbe Interact.">
        <title>Complete genome sequence of the fire blight pathogen Erwinia amylovora CFBP 1430 and comparison to other Erwinia spp.</title>
        <authorList>
            <person name="Smits T.H."/>
            <person name="Rezzonico F."/>
            <person name="Kamber T."/>
            <person name="Blom J."/>
            <person name="Goesmann A."/>
            <person name="Frey J.E."/>
            <person name="Duffy B."/>
        </authorList>
    </citation>
    <scope>NUCLEOTIDE SEQUENCE [LARGE SCALE GENOMIC DNA]</scope>
    <source>
        <strain evidence="3">CFBP1430</strain>
    </source>
</reference>
<protein>
    <submittedName>
        <fullName evidence="2">Uncharacterized protein</fullName>
    </submittedName>
</protein>
<dbReference type="AlphaFoldDB" id="D4HVS7"/>
<evidence type="ECO:0000313" key="3">
    <source>
        <dbReference type="Proteomes" id="UP000001841"/>
    </source>
</evidence>